<dbReference type="Pfam" id="PF03972">
    <property type="entry name" value="MmgE_PrpD_N"/>
    <property type="match status" value="1"/>
</dbReference>
<dbReference type="InterPro" id="IPR045336">
    <property type="entry name" value="MmgE_PrpD_N"/>
</dbReference>
<accession>A0ABW0GB00</accession>
<name>A0ABW0GB00_9PROT</name>
<gene>
    <name evidence="4" type="ORF">ACFPMG_22445</name>
</gene>
<dbReference type="PANTHER" id="PTHR16943">
    <property type="entry name" value="2-METHYLCITRATE DEHYDRATASE-RELATED"/>
    <property type="match status" value="1"/>
</dbReference>
<sequence length="477" mass="49619">MTAPDLTAPDTLATAIARFVAGLTLDSLPPDVVEKARVCLLNGYGIALGGHDTPYAPVARAAALALHGERSDGATMLGDNTSGRSRRTSVPGAALAGSALFHGRAQEDTCGAAHIGAVLIPLLTALVEAGHGPVERLLPALVAGYEAGGLLENAFSPLTTPAGLRASPLYGTVAAAAGTACLLGLPEERIAAALANAASFTGGILQSFDDGTDEWRYQVGVAAVNGLTAARLAAAGSVSAPRAFEGRTGFVRAFARTGCDPVELAARLGRDWSIHRVTFKPYPVCAFNQSPVTAALALREEVAGRAIRSVTVRMNPFETGYAGMDSKGPFASISGTLMSIPFCIALTLLRGVPTMETMTRYDDGAVNALVERVALVPDEGVRRLCCAIEVMLEDGTALTRRQDMTTDDFSLPWEAVSALVRRIGDETGVPADAYDRIERFARALPGAAMDDVLEAFGRLPDHPHQASVSLVKGVGNG</sequence>
<feature type="domain" description="MmgE/PrpD N-terminal" evidence="2">
    <location>
        <begin position="15"/>
        <end position="256"/>
    </location>
</feature>
<dbReference type="InterPro" id="IPR045337">
    <property type="entry name" value="MmgE_PrpD_C"/>
</dbReference>
<dbReference type="InterPro" id="IPR042183">
    <property type="entry name" value="MmgE/PrpD_sf_1"/>
</dbReference>
<evidence type="ECO:0000259" key="3">
    <source>
        <dbReference type="Pfam" id="PF19305"/>
    </source>
</evidence>
<protein>
    <submittedName>
        <fullName evidence="4">MmgE/PrpD family protein</fullName>
    </submittedName>
</protein>
<feature type="domain" description="MmgE/PrpD C-terminal" evidence="3">
    <location>
        <begin position="282"/>
        <end position="400"/>
    </location>
</feature>
<evidence type="ECO:0000313" key="5">
    <source>
        <dbReference type="Proteomes" id="UP001596166"/>
    </source>
</evidence>
<dbReference type="Pfam" id="PF19305">
    <property type="entry name" value="MmgE_PrpD_C"/>
    <property type="match status" value="1"/>
</dbReference>
<evidence type="ECO:0000313" key="4">
    <source>
        <dbReference type="EMBL" id="MFC5357770.1"/>
    </source>
</evidence>
<organism evidence="4 5">
    <name type="scientific">Azospirillum himalayense</name>
    <dbReference type="NCBI Taxonomy" id="654847"/>
    <lineage>
        <taxon>Bacteria</taxon>
        <taxon>Pseudomonadati</taxon>
        <taxon>Pseudomonadota</taxon>
        <taxon>Alphaproteobacteria</taxon>
        <taxon>Rhodospirillales</taxon>
        <taxon>Azospirillaceae</taxon>
        <taxon>Azospirillum</taxon>
    </lineage>
</organism>
<dbReference type="Proteomes" id="UP001596166">
    <property type="component" value="Unassembled WGS sequence"/>
</dbReference>
<dbReference type="InterPro" id="IPR036148">
    <property type="entry name" value="MmgE/PrpD_sf"/>
</dbReference>
<proteinExistence type="inferred from homology"/>
<dbReference type="Gene3D" id="1.10.4100.10">
    <property type="entry name" value="2-methylcitrate dehydratase PrpD"/>
    <property type="match status" value="1"/>
</dbReference>
<dbReference type="SUPFAM" id="SSF103378">
    <property type="entry name" value="2-methylcitrate dehydratase PrpD"/>
    <property type="match status" value="1"/>
</dbReference>
<evidence type="ECO:0000259" key="2">
    <source>
        <dbReference type="Pfam" id="PF03972"/>
    </source>
</evidence>
<evidence type="ECO:0000256" key="1">
    <source>
        <dbReference type="ARBA" id="ARBA00006174"/>
    </source>
</evidence>
<comment type="caution">
    <text evidence="4">The sequence shown here is derived from an EMBL/GenBank/DDBJ whole genome shotgun (WGS) entry which is preliminary data.</text>
</comment>
<keyword evidence="5" id="KW-1185">Reference proteome</keyword>
<dbReference type="EMBL" id="JBHSLC010000049">
    <property type="protein sequence ID" value="MFC5357770.1"/>
    <property type="molecule type" value="Genomic_DNA"/>
</dbReference>
<comment type="similarity">
    <text evidence="1">Belongs to the PrpD family.</text>
</comment>
<dbReference type="PANTHER" id="PTHR16943:SF8">
    <property type="entry name" value="2-METHYLCITRATE DEHYDRATASE"/>
    <property type="match status" value="1"/>
</dbReference>
<dbReference type="RefSeq" id="WP_376997418.1">
    <property type="nucleotide sequence ID" value="NZ_JBHSLC010000049.1"/>
</dbReference>
<dbReference type="InterPro" id="IPR005656">
    <property type="entry name" value="MmgE_PrpD"/>
</dbReference>
<reference evidence="5" key="1">
    <citation type="journal article" date="2019" name="Int. J. Syst. Evol. Microbiol.">
        <title>The Global Catalogue of Microorganisms (GCM) 10K type strain sequencing project: providing services to taxonomists for standard genome sequencing and annotation.</title>
        <authorList>
            <consortium name="The Broad Institute Genomics Platform"/>
            <consortium name="The Broad Institute Genome Sequencing Center for Infectious Disease"/>
            <person name="Wu L."/>
            <person name="Ma J."/>
        </authorList>
    </citation>
    <scope>NUCLEOTIDE SEQUENCE [LARGE SCALE GENOMIC DNA]</scope>
    <source>
        <strain evidence="5">CCUG 58760</strain>
    </source>
</reference>